<evidence type="ECO:0000256" key="3">
    <source>
        <dbReference type="ARBA" id="ARBA00022679"/>
    </source>
</evidence>
<accession>A0A514D7B2</accession>
<keyword evidence="6" id="KW-0693">Viral RNA replication</keyword>
<comment type="catalytic activity">
    <reaction evidence="8">
        <text>RNA(n) + a ribonucleoside 5'-triphosphate = RNA(n+1) + diphosphate</text>
        <dbReference type="Rhea" id="RHEA:21248"/>
        <dbReference type="Rhea" id="RHEA-COMP:14527"/>
        <dbReference type="Rhea" id="RHEA-COMP:17342"/>
        <dbReference type="ChEBI" id="CHEBI:33019"/>
        <dbReference type="ChEBI" id="CHEBI:61557"/>
        <dbReference type="ChEBI" id="CHEBI:140395"/>
        <dbReference type="EC" id="2.7.7.48"/>
    </reaction>
</comment>
<reference evidence="11" key="1">
    <citation type="submission" date="2019-05" db="EMBL/GenBank/DDBJ databases">
        <title>Metatranscriptomic reconstruction reveals RNA viruses with the potential to shape carbon cycling in soil.</title>
        <authorList>
            <person name="Starr E.P."/>
            <person name="Nuccio E."/>
            <person name="Pett-Ridge J."/>
            <person name="Banfield J.F."/>
            <person name="Firestone M.K."/>
        </authorList>
    </citation>
    <scope>NUCLEOTIDE SEQUENCE</scope>
    <source>
        <strain evidence="11">H1_Bulk_29_scaffold_281_e_3660</strain>
    </source>
</reference>
<keyword evidence="3" id="KW-0808">Transferase</keyword>
<evidence type="ECO:0000256" key="7">
    <source>
        <dbReference type="ARBA" id="ARBA00030248"/>
    </source>
</evidence>
<feature type="binding site" evidence="9">
    <location>
        <position position="419"/>
    </location>
    <ligand>
        <name>Mg(2+)</name>
        <dbReference type="ChEBI" id="CHEBI:18420"/>
        <label>2</label>
    </ligand>
</feature>
<dbReference type="GO" id="GO:0039694">
    <property type="term" value="P:viral RNA genome replication"/>
    <property type="evidence" value="ECO:0007669"/>
    <property type="project" value="InterPro"/>
</dbReference>
<feature type="binding site" evidence="9">
    <location>
        <position position="319"/>
    </location>
    <ligand>
        <name>Mg(2+)</name>
        <dbReference type="ChEBI" id="CHEBI:18420"/>
        <label>2</label>
    </ligand>
</feature>
<dbReference type="InterPro" id="IPR005093">
    <property type="entry name" value="RNArep_beta"/>
</dbReference>
<protein>
    <recommendedName>
        <fullName evidence="1">RNA-directed RNA polymerase</fullName>
        <ecNumber evidence="1">2.7.7.48</ecNumber>
    </recommendedName>
    <alternativeName>
        <fullName evidence="7">RNA replicase beta chain</fullName>
    </alternativeName>
</protein>
<evidence type="ECO:0000259" key="10">
    <source>
        <dbReference type="PROSITE" id="PS50522"/>
    </source>
</evidence>
<evidence type="ECO:0000313" key="11">
    <source>
        <dbReference type="EMBL" id="QDH89467.1"/>
    </source>
</evidence>
<dbReference type="Pfam" id="PF03431">
    <property type="entry name" value="RNA_replicase_B"/>
    <property type="match status" value="1"/>
</dbReference>
<keyword evidence="5" id="KW-0547">Nucleotide-binding</keyword>
<proteinExistence type="predicted"/>
<dbReference type="EC" id="2.7.7.48" evidence="1"/>
<keyword evidence="9" id="KW-0479">Metal-binding</keyword>
<evidence type="ECO:0000256" key="2">
    <source>
        <dbReference type="ARBA" id="ARBA00022484"/>
    </source>
</evidence>
<dbReference type="GO" id="GO:0046872">
    <property type="term" value="F:metal ion binding"/>
    <property type="evidence" value="ECO:0007669"/>
    <property type="project" value="UniProtKB-KW"/>
</dbReference>
<organism evidence="11">
    <name type="scientific">Leviviridae sp</name>
    <dbReference type="NCBI Taxonomy" id="2027243"/>
    <lineage>
        <taxon>Viruses</taxon>
        <taxon>Riboviria</taxon>
        <taxon>Orthornavirae</taxon>
        <taxon>Lenarviricota</taxon>
        <taxon>Leviviricetes</taxon>
        <taxon>Norzivirales</taxon>
        <taxon>Fiersviridae</taxon>
    </lineage>
</organism>
<evidence type="ECO:0000256" key="8">
    <source>
        <dbReference type="ARBA" id="ARBA00048744"/>
    </source>
</evidence>
<gene>
    <name evidence="11" type="ORF">H1Bulk29281e3660_000001</name>
</gene>
<keyword evidence="2 11" id="KW-0696">RNA-directed RNA polymerase</keyword>
<evidence type="ECO:0000256" key="6">
    <source>
        <dbReference type="ARBA" id="ARBA00022953"/>
    </source>
</evidence>
<dbReference type="GO" id="GO:0003968">
    <property type="term" value="F:RNA-directed RNA polymerase activity"/>
    <property type="evidence" value="ECO:0007669"/>
    <property type="project" value="UniProtKB-KW"/>
</dbReference>
<sequence>MKSLIVLWSVALEELGSRCGISTRLDLQKAESRFEHEGVSFLTLTLPAFGKELEKALERRGVDPGAFPGFARKGGLPLFLGGFLDHVFERTTGRLLDGPCVDCIFSMRQLTLMFGKILLSCSDARKADAIREYIECEKEVRRFDEVTSDTDREDLWRISNLLFRDVFTTIDSDVYHGHIMGRHGPGATGDRLTGNSKYDLLEWPERLQRVFPFEEHALASPRFLPELSSSGVIERVSFLEPGAERPVKVTLVPKTLKRPRVIAIEPTAMQYMQQGIMEKLVEYLERDPLVRDMIGFSKQGPNQVLAREGSSNGLLATLDLSEASDRVSNQHVRVMLQRFPSFLEGVQATRSLKADVLGDGSCVIELAKFASMGSALCFPMEAMVFLSLVFLGIERGLNRQLTRRTLESFQGSVRVYGDDIICPVEFVPSVIRTLESFGFKVNAHKSFWNGKFRESCGRDYYDGHDVSIVRVRRVLPASRSDVRELVSTVELRNQLYFAGMWKTAAHLDDKLQGLLRHYPVLDPDIASHTLTGVWSTASSLLGRVSFLGSQPQKLHSDYHHPLVKGWIVSGKPPISKISGHGALLKGFLKRGELPFADRDHLERQGRPQSVSIKLRWKPPH</sequence>
<keyword evidence="9" id="KW-0460">Magnesium</keyword>
<evidence type="ECO:0000256" key="1">
    <source>
        <dbReference type="ARBA" id="ARBA00012494"/>
    </source>
</evidence>
<keyword evidence="4" id="KW-0548">Nucleotidyltransferase</keyword>
<dbReference type="GO" id="GO:0000166">
    <property type="term" value="F:nucleotide binding"/>
    <property type="evidence" value="ECO:0007669"/>
    <property type="project" value="UniProtKB-KW"/>
</dbReference>
<evidence type="ECO:0000256" key="4">
    <source>
        <dbReference type="ARBA" id="ARBA00022695"/>
    </source>
</evidence>
<feature type="binding site" evidence="9">
    <location>
        <position position="418"/>
    </location>
    <ligand>
        <name>Mg(2+)</name>
        <dbReference type="ChEBI" id="CHEBI:18420"/>
        <label>2</label>
    </ligand>
</feature>
<comment type="cofactor">
    <cofactor evidence="9">
        <name>Mg(2+)</name>
        <dbReference type="ChEBI" id="CHEBI:18420"/>
    </cofactor>
    <text evidence="9">Binds 2 Mg(2+) per subunit.</text>
</comment>
<feature type="domain" description="RdRp catalytic" evidence="10">
    <location>
        <begin position="304"/>
        <end position="450"/>
    </location>
</feature>
<dbReference type="PROSITE" id="PS50522">
    <property type="entry name" value="RDRP_PHAGE"/>
    <property type="match status" value="1"/>
</dbReference>
<dbReference type="EMBL" id="MN034832">
    <property type="protein sequence ID" value="QDH89467.1"/>
    <property type="molecule type" value="Genomic_RNA"/>
</dbReference>
<evidence type="ECO:0000256" key="5">
    <source>
        <dbReference type="ARBA" id="ARBA00022741"/>
    </source>
</evidence>
<name>A0A514D7B2_9VIRU</name>
<dbReference type="InterPro" id="IPR007096">
    <property type="entry name" value="RNA-dir_Rpol_cat_phage"/>
</dbReference>
<evidence type="ECO:0000256" key="9">
    <source>
        <dbReference type="PIRSR" id="PIRSR605093-1"/>
    </source>
</evidence>